<feature type="region of interest" description="Disordered" evidence="5">
    <location>
        <begin position="653"/>
        <end position="675"/>
    </location>
</feature>
<name>A0ABD3N3H4_9STRA</name>
<feature type="region of interest" description="Disordered" evidence="5">
    <location>
        <begin position="862"/>
        <end position="885"/>
    </location>
</feature>
<accession>A0ABD3N3H4</accession>
<evidence type="ECO:0000313" key="7">
    <source>
        <dbReference type="EMBL" id="KAL3769868.1"/>
    </source>
</evidence>
<evidence type="ECO:0000256" key="3">
    <source>
        <dbReference type="ARBA" id="ARBA00023002"/>
    </source>
</evidence>
<evidence type="ECO:0000313" key="8">
    <source>
        <dbReference type="Proteomes" id="UP001530293"/>
    </source>
</evidence>
<evidence type="ECO:0000256" key="5">
    <source>
        <dbReference type="SAM" id="MobiDB-lite"/>
    </source>
</evidence>
<organism evidence="7 8">
    <name type="scientific">Discostella pseudostelligera</name>
    <dbReference type="NCBI Taxonomy" id="259834"/>
    <lineage>
        <taxon>Eukaryota</taxon>
        <taxon>Sar</taxon>
        <taxon>Stramenopiles</taxon>
        <taxon>Ochrophyta</taxon>
        <taxon>Bacillariophyta</taxon>
        <taxon>Coscinodiscophyceae</taxon>
        <taxon>Thalassiosirophycidae</taxon>
        <taxon>Stephanodiscales</taxon>
        <taxon>Stephanodiscaceae</taxon>
        <taxon>Discostella</taxon>
    </lineage>
</organism>
<dbReference type="InterPro" id="IPR036509">
    <property type="entry name" value="Met_Sox_Rdtase_MsrA_sf"/>
</dbReference>
<comment type="caution">
    <text evidence="7">The sequence shown here is derived from an EMBL/GenBank/DDBJ whole genome shotgun (WGS) entry which is preliminary data.</text>
</comment>
<dbReference type="Pfam" id="PF01625">
    <property type="entry name" value="PMSR"/>
    <property type="match status" value="1"/>
</dbReference>
<dbReference type="SUPFAM" id="SSF54534">
    <property type="entry name" value="FKBP-like"/>
    <property type="match status" value="2"/>
</dbReference>
<evidence type="ECO:0000256" key="2">
    <source>
        <dbReference type="ARBA" id="ARBA00012502"/>
    </source>
</evidence>
<gene>
    <name evidence="7" type="ORF">ACHAWU_007074</name>
</gene>
<keyword evidence="3" id="KW-0560">Oxidoreductase</keyword>
<dbReference type="GO" id="GO:0008113">
    <property type="term" value="F:peptide-methionine (S)-S-oxide reductase activity"/>
    <property type="evidence" value="ECO:0007669"/>
    <property type="project" value="UniProtKB-EC"/>
</dbReference>
<dbReference type="InterPro" id="IPR046357">
    <property type="entry name" value="PPIase_dom_sf"/>
</dbReference>
<dbReference type="EC" id="1.8.4.11" evidence="2"/>
<feature type="compositionally biased region" description="Basic and acidic residues" evidence="5">
    <location>
        <begin position="661"/>
        <end position="675"/>
    </location>
</feature>
<protein>
    <recommendedName>
        <fullName evidence="2">peptide-methionine (S)-S-oxide reductase</fullName>
        <ecNumber evidence="2">1.8.4.11</ecNumber>
    </recommendedName>
    <alternativeName>
        <fullName evidence="4">Peptide-methionine (S)-S-oxide reductase</fullName>
    </alternativeName>
</protein>
<comment type="similarity">
    <text evidence="1">Belongs to the MsrA Met sulfoxide reductase family.</text>
</comment>
<evidence type="ECO:0000259" key="6">
    <source>
        <dbReference type="Pfam" id="PF01625"/>
    </source>
</evidence>
<dbReference type="EMBL" id="JALLBG020000049">
    <property type="protein sequence ID" value="KAL3769868.1"/>
    <property type="molecule type" value="Genomic_DNA"/>
</dbReference>
<dbReference type="Gene3D" id="3.10.50.40">
    <property type="match status" value="2"/>
</dbReference>
<feature type="domain" description="Peptide methionine sulphoxide reductase MsrA" evidence="6">
    <location>
        <begin position="1066"/>
        <end position="1128"/>
    </location>
</feature>
<keyword evidence="8" id="KW-1185">Reference proteome</keyword>
<dbReference type="PANTHER" id="PTHR43774:SF1">
    <property type="entry name" value="PEPTIDE METHIONINE SULFOXIDE REDUCTASE MSRA 2"/>
    <property type="match status" value="1"/>
</dbReference>
<evidence type="ECO:0000256" key="4">
    <source>
        <dbReference type="ARBA" id="ARBA00030643"/>
    </source>
</evidence>
<reference evidence="7 8" key="1">
    <citation type="submission" date="2024-10" db="EMBL/GenBank/DDBJ databases">
        <title>Updated reference genomes for cyclostephanoid diatoms.</title>
        <authorList>
            <person name="Roberts W.R."/>
            <person name="Alverson A.J."/>
        </authorList>
    </citation>
    <scope>NUCLEOTIDE SEQUENCE [LARGE SCALE GENOMIC DNA]</scope>
    <source>
        <strain evidence="7 8">AJA232-27</strain>
    </source>
</reference>
<dbReference type="InterPro" id="IPR002569">
    <property type="entry name" value="Met_Sox_Rdtase_MsrA_dom"/>
</dbReference>
<dbReference type="SUPFAM" id="SSF55068">
    <property type="entry name" value="Peptide methionine sulfoxide reductase"/>
    <property type="match status" value="1"/>
</dbReference>
<dbReference type="AlphaFoldDB" id="A0ABD3N3H4"/>
<feature type="compositionally biased region" description="Polar residues" evidence="5">
    <location>
        <begin position="862"/>
        <end position="875"/>
    </location>
</feature>
<dbReference type="Gene3D" id="3.30.1060.10">
    <property type="entry name" value="Peptide methionine sulphoxide reductase MsrA"/>
    <property type="match status" value="1"/>
</dbReference>
<evidence type="ECO:0000256" key="1">
    <source>
        <dbReference type="ARBA" id="ARBA00005591"/>
    </source>
</evidence>
<dbReference type="Proteomes" id="UP001530293">
    <property type="component" value="Unassembled WGS sequence"/>
</dbReference>
<sequence length="1144" mass="126605">MMMTTTTTRRPYHYHCMRQQAIAFFLCVHVFLAVCAWPATVRIGASRSTSVTLFGSGLLAITIRCCHRRSSATATVCFAKADNEGECGATSTINLDASKSSSNTAHDATINSSSSFLSRKPKSGDVVTFTLHRFQPIRRNSQSDNDNNDSPQTEQLFDTTGTLQLVLNGGNYLPGLHHLLSTMYPGELLQGATIDAGYGEYNPQLVFSLPISSIGDSIDLSLVKIGTVLEMGNGMECRIIEMNNDSWILDANHALAGTVYEVDVRLERVEEGPTNWDYVPEGNEDKYKVATFALGCFWGGVRLMFADDSGAAGEAKPNAGCLDFLVKNGPKYGYFANPSKSYYICKEEDEEVARTEFEKLGLEINYSRGERYLGGFIGSGASKEQWLGDMVAKWVAAVEALAMVAAKHRQTAYAGFTFCLQNEWQYLQRVVADTGPFFEPLERAIRSKFIPALLGLTEIDGKFRELLTHSVTRGGLALRNPVDTAAYVHVASKEATLHLTQSLIDDSVDFDIGTHLAVARAAGQAARSGRLGREQRHLDEQRMCLQTGDGTNVIVHQGRLNGTSISAEEWRDNVRLRYNLQPIDMPDRCDGCNCQLTVEHALSCKKGGLVHIRHDDVADEWRYLCGTALSFGRVEHEPRIYSSVGRLVREAGEAAETPAAGERDEMQTTGERGDAGVHGFWQRQRMAIFDVRITDTDARSARGRDYTKILAAHEKEKKDKYLDPCHQMRKDFTPLVYTVDGIAGREARNAERRLAAHLGTKWKKGYSEMVHYVRVRMALAVVRANSLLLRGSRDRQRPPRPCIADGIGASRSTSVTLFGSGLLANTIRCCHRRSSATATVCFAKADNEGECRATSTINLDASKSSSNTAHDATINSSSSFLSRKPKSGDVVTFTLHCFQPIRRNSQSDNDNNDSPPTEQLFDTTGTLQLVLNDGNYLPGLHHLLSTMYPGELLQGATIDAGYGEYNPQLVFSLPISSIGDSIDLSLVKIGTVLEMGNGMECRIIEMNDDSWILDANHALAGTVYEVDVRLERVEEGPTNWDYVPEGNEDKYKVATFALGCFWGGVGNDRGTQYRHGIYYHNDDQQRVADELLNERRRSAGEREVMTELKKAQTFYMAEEYHQQYLLKGGQSAKKGADESIRCYG</sequence>
<dbReference type="PANTHER" id="PTHR43774">
    <property type="entry name" value="PEPTIDE METHIONINE SULFOXIDE REDUCTASE"/>
    <property type="match status" value="1"/>
</dbReference>
<proteinExistence type="inferred from homology"/>